<dbReference type="CDD" id="cd02116">
    <property type="entry name" value="ACT"/>
    <property type="match status" value="1"/>
</dbReference>
<dbReference type="RefSeq" id="WP_344475219.1">
    <property type="nucleotide sequence ID" value="NZ_BAAAQX010000007.1"/>
</dbReference>
<dbReference type="SUPFAM" id="SSF55021">
    <property type="entry name" value="ACT-like"/>
    <property type="match status" value="1"/>
</dbReference>
<evidence type="ECO:0000313" key="5">
    <source>
        <dbReference type="Proteomes" id="UP001499843"/>
    </source>
</evidence>
<keyword evidence="2" id="KW-0472">Membrane</keyword>
<sequence length="324" mass="33161">MSDAPKVTDARTGGGRSWGRELVELAALFLAVGLAHLLATLLGHQEPGPVVLVGLGVALIVGAAIHKRLGHRPGPSARDSGPSARGSGPFGRGSGPSARKPGPFGRGSGPVGSSGLGSGTAGGRRDTAALPVEDGAGGAMALWRIRMRVVERPGRLATVAGAFGRLRCNILALHIAPTGSSAITPAGCDALDEFVIEAPRDLELGVLAGALGEAGGQDVVIVPARVKDLTDPGVQALVLAQRVSDDPDRLPEAMAELLRVSDVEWRRPGDTVDEGAELNTTMVISVNPDRALLVRRPELPFTPTEAARAAALTSAATHARYSTG</sequence>
<feature type="compositionally biased region" description="Gly residues" evidence="1">
    <location>
        <begin position="104"/>
        <end position="122"/>
    </location>
</feature>
<evidence type="ECO:0000256" key="2">
    <source>
        <dbReference type="SAM" id="Phobius"/>
    </source>
</evidence>
<reference evidence="4 5" key="1">
    <citation type="journal article" date="2019" name="Int. J. Syst. Evol. Microbiol.">
        <title>The Global Catalogue of Microorganisms (GCM) 10K type strain sequencing project: providing services to taxonomists for standard genome sequencing and annotation.</title>
        <authorList>
            <consortium name="The Broad Institute Genomics Platform"/>
            <consortium name="The Broad Institute Genome Sequencing Center for Infectious Disease"/>
            <person name="Wu L."/>
            <person name="Ma J."/>
        </authorList>
    </citation>
    <scope>NUCLEOTIDE SEQUENCE [LARGE SCALE GENOMIC DNA]</scope>
    <source>
        <strain evidence="4 5">JCM 16114</strain>
    </source>
</reference>
<dbReference type="InterPro" id="IPR045865">
    <property type="entry name" value="ACT-like_dom_sf"/>
</dbReference>
<dbReference type="Proteomes" id="UP001499843">
    <property type="component" value="Unassembled WGS sequence"/>
</dbReference>
<proteinExistence type="predicted"/>
<comment type="caution">
    <text evidence="4">The sequence shown here is derived from an EMBL/GenBank/DDBJ whole genome shotgun (WGS) entry which is preliminary data.</text>
</comment>
<dbReference type="EMBL" id="BAAAQX010000007">
    <property type="protein sequence ID" value="GAA2207737.1"/>
    <property type="molecule type" value="Genomic_DNA"/>
</dbReference>
<evidence type="ECO:0000313" key="4">
    <source>
        <dbReference type="EMBL" id="GAA2207737.1"/>
    </source>
</evidence>
<gene>
    <name evidence="4" type="ORF">GCM10009850_031950</name>
</gene>
<keyword evidence="5" id="KW-1185">Reference proteome</keyword>
<feature type="transmembrane region" description="Helical" evidence="2">
    <location>
        <begin position="48"/>
        <end position="65"/>
    </location>
</feature>
<protein>
    <recommendedName>
        <fullName evidence="3">ACT domain-containing protein</fullName>
    </recommendedName>
</protein>
<evidence type="ECO:0000256" key="1">
    <source>
        <dbReference type="SAM" id="MobiDB-lite"/>
    </source>
</evidence>
<evidence type="ECO:0000259" key="3">
    <source>
        <dbReference type="PROSITE" id="PS51671"/>
    </source>
</evidence>
<organism evidence="4 5">
    <name type="scientific">Nonomuraea monospora</name>
    <dbReference type="NCBI Taxonomy" id="568818"/>
    <lineage>
        <taxon>Bacteria</taxon>
        <taxon>Bacillati</taxon>
        <taxon>Actinomycetota</taxon>
        <taxon>Actinomycetes</taxon>
        <taxon>Streptosporangiales</taxon>
        <taxon>Streptosporangiaceae</taxon>
        <taxon>Nonomuraea</taxon>
    </lineage>
</organism>
<name>A0ABN3CEC8_9ACTN</name>
<dbReference type="PROSITE" id="PS51671">
    <property type="entry name" value="ACT"/>
    <property type="match status" value="1"/>
</dbReference>
<feature type="region of interest" description="Disordered" evidence="1">
    <location>
        <begin position="70"/>
        <end position="131"/>
    </location>
</feature>
<feature type="domain" description="ACT" evidence="3">
    <location>
        <begin position="144"/>
        <end position="228"/>
    </location>
</feature>
<dbReference type="InterPro" id="IPR002912">
    <property type="entry name" value="ACT_dom"/>
</dbReference>
<feature type="transmembrane region" description="Helical" evidence="2">
    <location>
        <begin position="21"/>
        <end position="42"/>
    </location>
</feature>
<accession>A0ABN3CEC8</accession>
<keyword evidence="2" id="KW-0812">Transmembrane</keyword>
<keyword evidence="2" id="KW-1133">Transmembrane helix</keyword>